<organism evidence="2">
    <name type="scientific">Anguilla anguilla</name>
    <name type="common">European freshwater eel</name>
    <name type="synonym">Muraena anguilla</name>
    <dbReference type="NCBI Taxonomy" id="7936"/>
    <lineage>
        <taxon>Eukaryota</taxon>
        <taxon>Metazoa</taxon>
        <taxon>Chordata</taxon>
        <taxon>Craniata</taxon>
        <taxon>Vertebrata</taxon>
        <taxon>Euteleostomi</taxon>
        <taxon>Actinopterygii</taxon>
        <taxon>Neopterygii</taxon>
        <taxon>Teleostei</taxon>
        <taxon>Anguilliformes</taxon>
        <taxon>Anguillidae</taxon>
        <taxon>Anguilla</taxon>
    </lineage>
</organism>
<dbReference type="AlphaFoldDB" id="A0A0E9QJB3"/>
<reference evidence="2" key="1">
    <citation type="submission" date="2014-11" db="EMBL/GenBank/DDBJ databases">
        <authorList>
            <person name="Amaro Gonzalez C."/>
        </authorList>
    </citation>
    <scope>NUCLEOTIDE SEQUENCE</scope>
</reference>
<sequence length="41" mass="4834">MVEVRTAESRDIFQHRLKTSIFRLHLGFLLFPLPSTVFLCN</sequence>
<dbReference type="EMBL" id="GBXM01092394">
    <property type="protein sequence ID" value="JAH16183.1"/>
    <property type="molecule type" value="Transcribed_RNA"/>
</dbReference>
<reference evidence="2" key="2">
    <citation type="journal article" date="2015" name="Fish Shellfish Immunol.">
        <title>Early steps in the European eel (Anguilla anguilla)-Vibrio vulnificus interaction in the gills: Role of the RtxA13 toxin.</title>
        <authorList>
            <person name="Callol A."/>
            <person name="Pajuelo D."/>
            <person name="Ebbesson L."/>
            <person name="Teles M."/>
            <person name="MacKenzie S."/>
            <person name="Amaro C."/>
        </authorList>
    </citation>
    <scope>NUCLEOTIDE SEQUENCE</scope>
</reference>
<keyword evidence="1" id="KW-0472">Membrane</keyword>
<accession>A0A0E9QJB3</accession>
<proteinExistence type="predicted"/>
<feature type="transmembrane region" description="Helical" evidence="1">
    <location>
        <begin position="21"/>
        <end position="39"/>
    </location>
</feature>
<evidence type="ECO:0000313" key="2">
    <source>
        <dbReference type="EMBL" id="JAH16183.1"/>
    </source>
</evidence>
<protein>
    <submittedName>
        <fullName evidence="2">Uncharacterized protein</fullName>
    </submittedName>
</protein>
<keyword evidence="1" id="KW-0812">Transmembrane</keyword>
<evidence type="ECO:0000256" key="1">
    <source>
        <dbReference type="SAM" id="Phobius"/>
    </source>
</evidence>
<keyword evidence="1" id="KW-1133">Transmembrane helix</keyword>
<name>A0A0E9QJB3_ANGAN</name>